<dbReference type="Proteomes" id="UP000199152">
    <property type="component" value="Unassembled WGS sequence"/>
</dbReference>
<evidence type="ECO:0000313" key="2">
    <source>
        <dbReference type="Proteomes" id="UP000199152"/>
    </source>
</evidence>
<dbReference type="InterPro" id="IPR008651">
    <property type="entry name" value="Uncharacterised_HicB"/>
</dbReference>
<protein>
    <submittedName>
        <fullName evidence="1">HicB family protein</fullName>
    </submittedName>
</protein>
<dbReference type="AlphaFoldDB" id="A0A1I3ZZB9"/>
<dbReference type="Gene3D" id="1.10.1220.10">
    <property type="entry name" value="Met repressor-like"/>
    <property type="match status" value="1"/>
</dbReference>
<gene>
    <name evidence="1" type="ORF">SAMN04488085_1026</name>
</gene>
<name>A0A1I3ZZB9_9ACTN</name>
<dbReference type="STRING" id="504800.SAMN04488085_1026"/>
<accession>A0A1I3ZZB9</accession>
<dbReference type="SUPFAM" id="SSF47598">
    <property type="entry name" value="Ribbon-helix-helix"/>
    <property type="match status" value="1"/>
</dbReference>
<sequence length="157" mass="16147">MAALDLSPHVEALRASLTAVAAAGTEQTRETAMLLATSMEPAVRLVLLDVLSAMAAGVTAAWDGGEIDVRLRGGEPEVVVVPAAPTPPVDEADADAALARISLRLPEPLKARAEQAAAADGTSLNTWLVRAVGAALREPGHGAPLRGPRRFSGFARS</sequence>
<reference evidence="1 2" key="1">
    <citation type="submission" date="2016-10" db="EMBL/GenBank/DDBJ databases">
        <authorList>
            <person name="de Groot N.N."/>
        </authorList>
    </citation>
    <scope>NUCLEOTIDE SEQUENCE [LARGE SCALE GENOMIC DNA]</scope>
    <source>
        <strain evidence="1 2">DSM 45317</strain>
    </source>
</reference>
<organism evidence="1 2">
    <name type="scientific">Geodermatophilus ruber</name>
    <dbReference type="NCBI Taxonomy" id="504800"/>
    <lineage>
        <taxon>Bacteria</taxon>
        <taxon>Bacillati</taxon>
        <taxon>Actinomycetota</taxon>
        <taxon>Actinomycetes</taxon>
        <taxon>Geodermatophilales</taxon>
        <taxon>Geodermatophilaceae</taxon>
        <taxon>Geodermatophilus</taxon>
    </lineage>
</organism>
<dbReference type="EMBL" id="FOSW01000002">
    <property type="protein sequence ID" value="SFK49455.1"/>
    <property type="molecule type" value="Genomic_DNA"/>
</dbReference>
<dbReference type="InParanoid" id="A0A1I3ZZB9"/>
<dbReference type="InterPro" id="IPR013321">
    <property type="entry name" value="Arc_rbn_hlx_hlx"/>
</dbReference>
<evidence type="ECO:0000313" key="1">
    <source>
        <dbReference type="EMBL" id="SFK49455.1"/>
    </source>
</evidence>
<dbReference type="RefSeq" id="WP_218146069.1">
    <property type="nucleotide sequence ID" value="NZ_FOSW01000002.1"/>
</dbReference>
<dbReference type="InterPro" id="IPR010985">
    <property type="entry name" value="Ribbon_hlx_hlx"/>
</dbReference>
<dbReference type="Pfam" id="PF05534">
    <property type="entry name" value="HicB"/>
    <property type="match status" value="1"/>
</dbReference>
<proteinExistence type="predicted"/>
<dbReference type="GO" id="GO:0006355">
    <property type="term" value="P:regulation of DNA-templated transcription"/>
    <property type="evidence" value="ECO:0007669"/>
    <property type="project" value="InterPro"/>
</dbReference>
<keyword evidence="2" id="KW-1185">Reference proteome</keyword>